<feature type="signal peptide" evidence="1">
    <location>
        <begin position="1"/>
        <end position="17"/>
    </location>
</feature>
<dbReference type="OrthoDB" id="6025470at2"/>
<sequence length="144" mass="15072">MNKIPLMMMALSALALSACKQQPAPVDPVANDGCLHYSPAQSVLVGKAYTKDVTAPGKMTRKALLLKLDAPTCVSPLASSHADFKRVDSIQDIELVAQSDIVDVFKLDGYRVRAKGALATEQGDGAAAPVGLTLLTIGPADPNQ</sequence>
<keyword evidence="3" id="KW-1185">Reference proteome</keyword>
<protein>
    <recommendedName>
        <fullName evidence="4">Lipoprotein</fullName>
    </recommendedName>
</protein>
<reference evidence="2 3" key="1">
    <citation type="submission" date="2017-08" db="EMBL/GenBank/DDBJ databases">
        <title>Lysobacter sylvestris genome.</title>
        <authorList>
            <person name="Zhang D.-C."/>
            <person name="Albuquerque L."/>
            <person name="Franca L."/>
            <person name="Froufe H.J.C."/>
            <person name="Barroso C."/>
            <person name="Egas C."/>
            <person name="Da Costa M."/>
            <person name="Margesin R."/>
        </authorList>
    </citation>
    <scope>NUCLEOTIDE SEQUENCE [LARGE SCALE GENOMIC DNA]</scope>
    <source>
        <strain evidence="2 3">AM20-91</strain>
    </source>
</reference>
<organism evidence="2 3">
    <name type="scientific">Solilutibacter silvestris</name>
    <dbReference type="NCBI Taxonomy" id="1645665"/>
    <lineage>
        <taxon>Bacteria</taxon>
        <taxon>Pseudomonadati</taxon>
        <taxon>Pseudomonadota</taxon>
        <taxon>Gammaproteobacteria</taxon>
        <taxon>Lysobacterales</taxon>
        <taxon>Lysobacteraceae</taxon>
        <taxon>Solilutibacter</taxon>
    </lineage>
</organism>
<keyword evidence="1" id="KW-0732">Signal</keyword>
<dbReference type="AlphaFoldDB" id="A0A2K1Q025"/>
<evidence type="ECO:0008006" key="4">
    <source>
        <dbReference type="Google" id="ProtNLM"/>
    </source>
</evidence>
<gene>
    <name evidence="2" type="ORF">Lysil_0025</name>
</gene>
<comment type="caution">
    <text evidence="2">The sequence shown here is derived from an EMBL/GenBank/DDBJ whole genome shotgun (WGS) entry which is preliminary data.</text>
</comment>
<evidence type="ECO:0000313" key="3">
    <source>
        <dbReference type="Proteomes" id="UP000236220"/>
    </source>
</evidence>
<evidence type="ECO:0000256" key="1">
    <source>
        <dbReference type="SAM" id="SignalP"/>
    </source>
</evidence>
<dbReference type="EMBL" id="NPZB01000001">
    <property type="protein sequence ID" value="PNS08396.1"/>
    <property type="molecule type" value="Genomic_DNA"/>
</dbReference>
<dbReference type="RefSeq" id="WP_103073583.1">
    <property type="nucleotide sequence ID" value="NZ_NPZB01000001.1"/>
</dbReference>
<dbReference type="Proteomes" id="UP000236220">
    <property type="component" value="Unassembled WGS sequence"/>
</dbReference>
<evidence type="ECO:0000313" key="2">
    <source>
        <dbReference type="EMBL" id="PNS08396.1"/>
    </source>
</evidence>
<proteinExistence type="predicted"/>
<name>A0A2K1Q025_9GAMM</name>
<feature type="chain" id="PRO_5014461624" description="Lipoprotein" evidence="1">
    <location>
        <begin position="18"/>
        <end position="144"/>
    </location>
</feature>
<dbReference type="PROSITE" id="PS51257">
    <property type="entry name" value="PROKAR_LIPOPROTEIN"/>
    <property type="match status" value="1"/>
</dbReference>
<accession>A0A2K1Q025</accession>